<gene>
    <name evidence="2" type="ORF">SAMN05216324_1382</name>
</gene>
<protein>
    <recommendedName>
        <fullName evidence="4">Regulatory protein, luxR family</fullName>
    </recommendedName>
</protein>
<dbReference type="InterPro" id="IPR036388">
    <property type="entry name" value="WH-like_DNA-bd_sf"/>
</dbReference>
<dbReference type="GO" id="GO:0003677">
    <property type="term" value="F:DNA binding"/>
    <property type="evidence" value="ECO:0007669"/>
    <property type="project" value="InterPro"/>
</dbReference>
<proteinExistence type="predicted"/>
<dbReference type="AlphaFoldDB" id="A0A1K2IXJ4"/>
<evidence type="ECO:0000313" key="2">
    <source>
        <dbReference type="EMBL" id="SFZ97071.1"/>
    </source>
</evidence>
<keyword evidence="1" id="KW-0472">Membrane</keyword>
<dbReference type="InterPro" id="IPR011990">
    <property type="entry name" value="TPR-like_helical_dom_sf"/>
</dbReference>
<evidence type="ECO:0000256" key="1">
    <source>
        <dbReference type="SAM" id="Phobius"/>
    </source>
</evidence>
<dbReference type="Proteomes" id="UP000182034">
    <property type="component" value="Unassembled WGS sequence"/>
</dbReference>
<dbReference type="InterPro" id="IPR016032">
    <property type="entry name" value="Sig_transdc_resp-reg_C-effctor"/>
</dbReference>
<dbReference type="SUPFAM" id="SSF48452">
    <property type="entry name" value="TPR-like"/>
    <property type="match status" value="2"/>
</dbReference>
<accession>A0A1K2IXJ4</accession>
<evidence type="ECO:0000313" key="3">
    <source>
        <dbReference type="Proteomes" id="UP000182034"/>
    </source>
</evidence>
<keyword evidence="3" id="KW-1185">Reference proteome</keyword>
<dbReference type="Gene3D" id="1.25.40.10">
    <property type="entry name" value="Tetratricopeptide repeat domain"/>
    <property type="match status" value="2"/>
</dbReference>
<keyword evidence="1" id="KW-1133">Transmembrane helix</keyword>
<dbReference type="EMBL" id="FPKW01000038">
    <property type="protein sequence ID" value="SFZ97071.1"/>
    <property type="molecule type" value="Genomic_DNA"/>
</dbReference>
<dbReference type="GO" id="GO:0006355">
    <property type="term" value="P:regulation of DNA-templated transcription"/>
    <property type="evidence" value="ECO:0007669"/>
    <property type="project" value="InterPro"/>
</dbReference>
<keyword evidence="1" id="KW-0812">Transmembrane</keyword>
<organism evidence="2 3">
    <name type="scientific">Chryseobacterium limigenitum</name>
    <dbReference type="NCBI Taxonomy" id="1612149"/>
    <lineage>
        <taxon>Bacteria</taxon>
        <taxon>Pseudomonadati</taxon>
        <taxon>Bacteroidota</taxon>
        <taxon>Flavobacteriia</taxon>
        <taxon>Flavobacteriales</taxon>
        <taxon>Weeksellaceae</taxon>
        <taxon>Chryseobacterium group</taxon>
        <taxon>Chryseobacterium</taxon>
    </lineage>
</organism>
<evidence type="ECO:0008006" key="4">
    <source>
        <dbReference type="Google" id="ProtNLM"/>
    </source>
</evidence>
<sequence length="495" mass="58239">MIYLPKQVILIFMLVSGLLLSQNNEKEKIDILLKSSTDNLEYNGIKSLEYSKKASLIAEEIEDSERKTKSYLIIAKSLYNLDMYKESLTYIEKGLNEKYTNNDVLLEASLKEFKAYNYFSLYLDDQALEEYKSVINLVSKRTDTESYKILSRIYASIGLMYALKNTNKTANYYINKALKNYQKVPVNKVEKFDLSGLYIVKGRICLTDKKTDSAFYYIEKGYDFVKDDKKHSNYRQLSALADFYYTTKQYSKALDYYLKVIDDMEKFNIKNANYLIEIYPTIAELYKKLDDSENQKLFLDKYRKESEQFQKKNTESVQVVINSILNQKNKDVLFINKRSNVLISLSVIIAVIISVLFYIIYKKLNRKRKKTMGELAVKDAMIIEKDEHEKQLKLKVNETFSEIIALAKENHPNLYTRFLEVYPDFQKKLLSINNNLQTSELVLLCYVYLNFETKEIAEYTFKSPKTIQNRKHLLRKKLGISSSEDFYIWLKTNIN</sequence>
<dbReference type="RefSeq" id="WP_072412923.1">
    <property type="nucleotide sequence ID" value="NZ_FPKW01000038.1"/>
</dbReference>
<dbReference type="OrthoDB" id="1017207at2"/>
<dbReference type="Gene3D" id="1.10.10.10">
    <property type="entry name" value="Winged helix-like DNA-binding domain superfamily/Winged helix DNA-binding domain"/>
    <property type="match status" value="1"/>
</dbReference>
<feature type="transmembrane region" description="Helical" evidence="1">
    <location>
        <begin position="341"/>
        <end position="361"/>
    </location>
</feature>
<dbReference type="SUPFAM" id="SSF46894">
    <property type="entry name" value="C-terminal effector domain of the bipartite response regulators"/>
    <property type="match status" value="1"/>
</dbReference>
<name>A0A1K2IXJ4_9FLAO</name>
<reference evidence="3" key="1">
    <citation type="submission" date="2016-10" db="EMBL/GenBank/DDBJ databases">
        <authorList>
            <person name="Varghese N."/>
            <person name="Submissions S."/>
        </authorList>
    </citation>
    <scope>NUCLEOTIDE SEQUENCE [LARGE SCALE GENOMIC DNA]</scope>
    <source>
        <strain evidence="3">SUR2</strain>
    </source>
</reference>
<dbReference type="STRING" id="1612149.SAMN05216324_1382"/>